<dbReference type="InterPro" id="IPR007831">
    <property type="entry name" value="T2SS_GspE_N"/>
</dbReference>
<evidence type="ECO:0000256" key="1">
    <source>
        <dbReference type="SAM" id="MobiDB-lite"/>
    </source>
</evidence>
<feature type="transmembrane region" description="Helical" evidence="2">
    <location>
        <begin position="190"/>
        <end position="209"/>
    </location>
</feature>
<protein>
    <submittedName>
        <fullName evidence="4">Type II secretion system (T2SS), protein E, N-terminal domain</fullName>
    </submittedName>
</protein>
<organism evidence="4 5">
    <name type="scientific">Asanoa hainanensis</name>
    <dbReference type="NCBI Taxonomy" id="560556"/>
    <lineage>
        <taxon>Bacteria</taxon>
        <taxon>Bacillati</taxon>
        <taxon>Actinomycetota</taxon>
        <taxon>Actinomycetes</taxon>
        <taxon>Micromonosporales</taxon>
        <taxon>Micromonosporaceae</taxon>
        <taxon>Asanoa</taxon>
    </lineage>
</organism>
<keyword evidence="2" id="KW-1133">Transmembrane helix</keyword>
<proteinExistence type="predicted"/>
<feature type="transmembrane region" description="Helical" evidence="2">
    <location>
        <begin position="163"/>
        <end position="184"/>
    </location>
</feature>
<dbReference type="AlphaFoldDB" id="A0A239NX93"/>
<keyword evidence="5" id="KW-1185">Reference proteome</keyword>
<evidence type="ECO:0000259" key="3">
    <source>
        <dbReference type="Pfam" id="PF05157"/>
    </source>
</evidence>
<feature type="transmembrane region" description="Helical" evidence="2">
    <location>
        <begin position="107"/>
        <end position="126"/>
    </location>
</feature>
<dbReference type="SUPFAM" id="SSF160246">
    <property type="entry name" value="EspE N-terminal domain-like"/>
    <property type="match status" value="1"/>
</dbReference>
<feature type="compositionally biased region" description="Basic and acidic residues" evidence="1">
    <location>
        <begin position="247"/>
        <end position="256"/>
    </location>
</feature>
<feature type="region of interest" description="Disordered" evidence="1">
    <location>
        <begin position="247"/>
        <end position="268"/>
    </location>
</feature>
<sequence length="268" mass="28342">MALTESRRDRFRTLAADWNCGYVELSEEWIDPEVQRGYDLAALARDAWLPLHVDDEGYVLVAVAAEPTPERVALIEEAVGAPVCVAVTCDVDLAEAIRQAYPKRVPLVVKIGLVAALLGVAAALVLAPVPTVVVLALLASAGFLAGVGATVADHPAAPLARDIALPLTPPLYVLFVAALVLPAARVFPTWSVGITMASLLAGNFALVYADLLDAFRRGGAVGPALRAPLRWLLDSAAALRRPLTREKARHGDRTVHSGDTSVAAVERV</sequence>
<dbReference type="InterPro" id="IPR037257">
    <property type="entry name" value="T2SS_E_N_sf"/>
</dbReference>
<feature type="domain" description="Type II secretion system protein GspE N-terminal" evidence="3">
    <location>
        <begin position="19"/>
        <end position="104"/>
    </location>
</feature>
<evidence type="ECO:0000256" key="2">
    <source>
        <dbReference type="SAM" id="Phobius"/>
    </source>
</evidence>
<evidence type="ECO:0000313" key="4">
    <source>
        <dbReference type="EMBL" id="SNT59497.1"/>
    </source>
</evidence>
<dbReference type="RefSeq" id="WP_089253105.1">
    <property type="nucleotide sequence ID" value="NZ_FZPH01000011.1"/>
</dbReference>
<gene>
    <name evidence="4" type="ORF">SAMN05421812_111199</name>
</gene>
<evidence type="ECO:0000313" key="5">
    <source>
        <dbReference type="Proteomes" id="UP000198362"/>
    </source>
</evidence>
<reference evidence="4 5" key="1">
    <citation type="submission" date="2017-06" db="EMBL/GenBank/DDBJ databases">
        <authorList>
            <person name="Kim H.J."/>
            <person name="Triplett B.A."/>
        </authorList>
    </citation>
    <scope>NUCLEOTIDE SEQUENCE [LARGE SCALE GENOMIC DNA]</scope>
    <source>
        <strain evidence="4 5">CGMCC 4.5593</strain>
    </source>
</reference>
<accession>A0A239NX93</accession>
<dbReference type="Proteomes" id="UP000198362">
    <property type="component" value="Unassembled WGS sequence"/>
</dbReference>
<keyword evidence="2" id="KW-0812">Transmembrane</keyword>
<keyword evidence="2" id="KW-0472">Membrane</keyword>
<dbReference type="EMBL" id="FZPH01000011">
    <property type="protein sequence ID" value="SNT59497.1"/>
    <property type="molecule type" value="Genomic_DNA"/>
</dbReference>
<dbReference type="Pfam" id="PF05157">
    <property type="entry name" value="MshEN"/>
    <property type="match status" value="1"/>
</dbReference>
<name>A0A239NX93_9ACTN</name>
<dbReference type="OrthoDB" id="7431422at2"/>
<feature type="transmembrane region" description="Helical" evidence="2">
    <location>
        <begin position="132"/>
        <end position="151"/>
    </location>
</feature>